<evidence type="ECO:0000256" key="16">
    <source>
        <dbReference type="RuleBase" id="RU362081"/>
    </source>
</evidence>
<evidence type="ECO:0000256" key="11">
    <source>
        <dbReference type="ARBA" id="ARBA00022967"/>
    </source>
</evidence>
<dbReference type="PROSITE" id="PS00154">
    <property type="entry name" value="ATPASE_E1_E2"/>
    <property type="match status" value="1"/>
</dbReference>
<dbReference type="GO" id="GO:0005886">
    <property type="term" value="C:plasma membrane"/>
    <property type="evidence" value="ECO:0007669"/>
    <property type="project" value="UniProtKB-SubCell"/>
</dbReference>
<dbReference type="PROSITE" id="PS50846">
    <property type="entry name" value="HMA_2"/>
    <property type="match status" value="1"/>
</dbReference>
<keyword evidence="7 16" id="KW-0479">Metal-binding</keyword>
<dbReference type="InterPro" id="IPR023214">
    <property type="entry name" value="HAD_sf"/>
</dbReference>
<dbReference type="GO" id="GO:0005507">
    <property type="term" value="F:copper ion binding"/>
    <property type="evidence" value="ECO:0007669"/>
    <property type="project" value="TreeGrafter"/>
</dbReference>
<dbReference type="InterPro" id="IPR008250">
    <property type="entry name" value="ATPase_P-typ_transduc_dom_A_sf"/>
</dbReference>
<dbReference type="EMBL" id="CP011213">
    <property type="protein sequence ID" value="AKM82621.1"/>
    <property type="molecule type" value="Genomic_DNA"/>
</dbReference>
<proteinExistence type="inferred from homology"/>
<dbReference type="SFLD" id="SFLDG00002">
    <property type="entry name" value="C1.7:_P-type_atpase_like"/>
    <property type="match status" value="1"/>
</dbReference>
<keyword evidence="11" id="KW-1278">Translocase</keyword>
<keyword evidence="5 16" id="KW-1003">Cell membrane</keyword>
<evidence type="ECO:0000256" key="3">
    <source>
        <dbReference type="ARBA" id="ARBA00012517"/>
    </source>
</evidence>
<dbReference type="Pfam" id="PF00403">
    <property type="entry name" value="HMA"/>
    <property type="match status" value="1"/>
</dbReference>
<dbReference type="FunFam" id="2.70.150.10:FF:000020">
    <property type="entry name" value="Copper-exporting P-type ATPase A"/>
    <property type="match status" value="1"/>
</dbReference>
<dbReference type="InterPro" id="IPR023298">
    <property type="entry name" value="ATPase_P-typ_TM_dom_sf"/>
</dbReference>
<feature type="transmembrane region" description="Helical" evidence="16">
    <location>
        <begin position="203"/>
        <end position="221"/>
    </location>
</feature>
<dbReference type="Gene3D" id="3.40.50.1000">
    <property type="entry name" value="HAD superfamily/HAD-like"/>
    <property type="match status" value="1"/>
</dbReference>
<organism evidence="18 19">
    <name type="scientific">Berkelbacteria bacterium GW2011_GWE1_39_12</name>
    <dbReference type="NCBI Taxonomy" id="1618337"/>
    <lineage>
        <taxon>Bacteria</taxon>
        <taxon>Candidatus Berkelbacteria</taxon>
    </lineage>
</organism>
<accession>A0A0G4B3T5</accession>
<evidence type="ECO:0000256" key="10">
    <source>
        <dbReference type="ARBA" id="ARBA00022840"/>
    </source>
</evidence>
<keyword evidence="4" id="KW-0813">Transport</keyword>
<keyword evidence="13" id="KW-0186">Copper</keyword>
<dbReference type="PRINTS" id="PR00943">
    <property type="entry name" value="CUATPASE"/>
</dbReference>
<dbReference type="SUPFAM" id="SSF81653">
    <property type="entry name" value="Calcium ATPase, transduction domain A"/>
    <property type="match status" value="1"/>
</dbReference>
<dbReference type="GO" id="GO:0043682">
    <property type="term" value="F:P-type divalent copper transporter activity"/>
    <property type="evidence" value="ECO:0007669"/>
    <property type="project" value="TreeGrafter"/>
</dbReference>
<dbReference type="FunFam" id="3.30.70.100:FF:000005">
    <property type="entry name" value="Copper-exporting P-type ATPase A"/>
    <property type="match status" value="1"/>
</dbReference>
<evidence type="ECO:0000256" key="4">
    <source>
        <dbReference type="ARBA" id="ARBA00022448"/>
    </source>
</evidence>
<dbReference type="GO" id="GO:0140581">
    <property type="term" value="F:P-type monovalent copper transporter activity"/>
    <property type="evidence" value="ECO:0007669"/>
    <property type="project" value="UniProtKB-EC"/>
</dbReference>
<dbReference type="PANTHER" id="PTHR43520:SF8">
    <property type="entry name" value="P-TYPE CU(+) TRANSPORTER"/>
    <property type="match status" value="1"/>
</dbReference>
<dbReference type="Gene3D" id="3.40.1110.10">
    <property type="entry name" value="Calcium-transporting ATPase, cytoplasmic domain N"/>
    <property type="match status" value="1"/>
</dbReference>
<dbReference type="PRINTS" id="PR00119">
    <property type="entry name" value="CATATPASE"/>
</dbReference>
<keyword evidence="18" id="KW-0378">Hydrolase</keyword>
<feature type="transmembrane region" description="Helical" evidence="16">
    <location>
        <begin position="723"/>
        <end position="745"/>
    </location>
</feature>
<dbReference type="NCBIfam" id="TIGR01494">
    <property type="entry name" value="ATPase_P-type"/>
    <property type="match status" value="1"/>
</dbReference>
<keyword evidence="14" id="KW-0406">Ion transport</keyword>
<feature type="transmembrane region" description="Helical" evidence="16">
    <location>
        <begin position="165"/>
        <end position="183"/>
    </location>
</feature>
<dbReference type="Proteomes" id="UP000035648">
    <property type="component" value="Chromosome"/>
</dbReference>
<gene>
    <name evidence="18" type="ORF">UT28_C0001G0844</name>
</gene>
<comment type="subcellular location">
    <subcellularLocation>
        <location evidence="1">Cell membrane</location>
        <topology evidence="1">Multi-pass membrane protein</topology>
    </subcellularLocation>
</comment>
<dbReference type="KEGG" id="bbgw:UT28_C0001G0844"/>
<dbReference type="PROSITE" id="PS01229">
    <property type="entry name" value="COF_2"/>
    <property type="match status" value="1"/>
</dbReference>
<feature type="transmembrane region" description="Helical" evidence="16">
    <location>
        <begin position="97"/>
        <end position="119"/>
    </location>
</feature>
<dbReference type="Pfam" id="PF00702">
    <property type="entry name" value="Hydrolase"/>
    <property type="match status" value="1"/>
</dbReference>
<evidence type="ECO:0000256" key="5">
    <source>
        <dbReference type="ARBA" id="ARBA00022475"/>
    </source>
</evidence>
<comment type="similarity">
    <text evidence="2 16">Belongs to the cation transport ATPase (P-type) (TC 3.A.3) family. Type IB subfamily.</text>
</comment>
<feature type="transmembrane region" description="Helical" evidence="16">
    <location>
        <begin position="752"/>
        <end position="773"/>
    </location>
</feature>
<protein>
    <recommendedName>
        <fullName evidence="3">P-type Cu(+) transporter</fullName>
        <ecNumber evidence="3">7.2.2.8</ecNumber>
    </recommendedName>
</protein>
<feature type="domain" description="HMA" evidence="17">
    <location>
        <begin position="5"/>
        <end position="71"/>
    </location>
</feature>
<dbReference type="GO" id="GO:0055070">
    <property type="term" value="P:copper ion homeostasis"/>
    <property type="evidence" value="ECO:0007669"/>
    <property type="project" value="TreeGrafter"/>
</dbReference>
<evidence type="ECO:0000256" key="2">
    <source>
        <dbReference type="ARBA" id="ARBA00006024"/>
    </source>
</evidence>
<dbReference type="Gene3D" id="2.70.150.10">
    <property type="entry name" value="Calcium-transporting ATPase, cytoplasmic transduction domain A"/>
    <property type="match status" value="1"/>
</dbReference>
<dbReference type="InterPro" id="IPR044492">
    <property type="entry name" value="P_typ_ATPase_HD_dom"/>
</dbReference>
<dbReference type="SFLD" id="SFLDS00003">
    <property type="entry name" value="Haloacid_Dehalogenase"/>
    <property type="match status" value="1"/>
</dbReference>
<dbReference type="PANTHER" id="PTHR43520">
    <property type="entry name" value="ATP7, ISOFORM B"/>
    <property type="match status" value="1"/>
</dbReference>
<dbReference type="FunFam" id="3.40.50.1000:FF:000031">
    <property type="entry name" value="Probable copper-transporting ATPase HMA5"/>
    <property type="match status" value="1"/>
</dbReference>
<dbReference type="SUPFAM" id="SSF81665">
    <property type="entry name" value="Calcium ATPase, transmembrane domain M"/>
    <property type="match status" value="1"/>
</dbReference>
<keyword evidence="12 16" id="KW-1133">Transmembrane helix</keyword>
<feature type="transmembrane region" description="Helical" evidence="16">
    <location>
        <begin position="125"/>
        <end position="144"/>
    </location>
</feature>
<evidence type="ECO:0000256" key="9">
    <source>
        <dbReference type="ARBA" id="ARBA00022741"/>
    </source>
</evidence>
<evidence type="ECO:0000256" key="15">
    <source>
        <dbReference type="ARBA" id="ARBA00023136"/>
    </source>
</evidence>
<dbReference type="PATRIC" id="fig|1618337.4.peg.832"/>
<dbReference type="NCBIfam" id="TIGR01511">
    <property type="entry name" value="ATPase-IB1_Cu"/>
    <property type="match status" value="1"/>
</dbReference>
<evidence type="ECO:0000256" key="13">
    <source>
        <dbReference type="ARBA" id="ARBA00023008"/>
    </source>
</evidence>
<evidence type="ECO:0000313" key="18">
    <source>
        <dbReference type="EMBL" id="AKM82621.1"/>
    </source>
</evidence>
<dbReference type="NCBIfam" id="TIGR01525">
    <property type="entry name" value="ATPase-IB_hvy"/>
    <property type="match status" value="1"/>
</dbReference>
<dbReference type="GO" id="GO:0016887">
    <property type="term" value="F:ATP hydrolysis activity"/>
    <property type="evidence" value="ECO:0007669"/>
    <property type="project" value="InterPro"/>
</dbReference>
<dbReference type="Gene3D" id="3.30.70.100">
    <property type="match status" value="1"/>
</dbReference>
<evidence type="ECO:0000256" key="14">
    <source>
        <dbReference type="ARBA" id="ARBA00023065"/>
    </source>
</evidence>
<feature type="transmembrane region" description="Helical" evidence="16">
    <location>
        <begin position="694"/>
        <end position="717"/>
    </location>
</feature>
<dbReference type="InterPro" id="IPR023299">
    <property type="entry name" value="ATPase_P-typ_cyto_dom_N"/>
</dbReference>
<dbReference type="EC" id="7.2.2.8" evidence="3"/>
<dbReference type="CDD" id="cd00371">
    <property type="entry name" value="HMA"/>
    <property type="match status" value="1"/>
</dbReference>
<dbReference type="InterPro" id="IPR001757">
    <property type="entry name" value="P_typ_ATPase"/>
</dbReference>
<feature type="transmembrane region" description="Helical" evidence="16">
    <location>
        <begin position="382"/>
        <end position="405"/>
    </location>
</feature>
<feature type="transmembrane region" description="Helical" evidence="16">
    <location>
        <begin position="355"/>
        <end position="376"/>
    </location>
</feature>
<dbReference type="InterPro" id="IPR059000">
    <property type="entry name" value="ATPase_P-type_domA"/>
</dbReference>
<evidence type="ECO:0000256" key="7">
    <source>
        <dbReference type="ARBA" id="ARBA00022723"/>
    </source>
</evidence>
<dbReference type="GO" id="GO:0005524">
    <property type="term" value="F:ATP binding"/>
    <property type="evidence" value="ECO:0007669"/>
    <property type="project" value="UniProtKB-UniRule"/>
</dbReference>
<keyword evidence="10 16" id="KW-0067">ATP-binding</keyword>
<dbReference type="InterPro" id="IPR036163">
    <property type="entry name" value="HMA_dom_sf"/>
</dbReference>
<dbReference type="SUPFAM" id="SSF56784">
    <property type="entry name" value="HAD-like"/>
    <property type="match status" value="1"/>
</dbReference>
<dbReference type="InterPro" id="IPR006121">
    <property type="entry name" value="HMA_dom"/>
</dbReference>
<dbReference type="InterPro" id="IPR036412">
    <property type="entry name" value="HAD-like_sf"/>
</dbReference>
<evidence type="ECO:0000256" key="1">
    <source>
        <dbReference type="ARBA" id="ARBA00004651"/>
    </source>
</evidence>
<dbReference type="AlphaFoldDB" id="A0A0G4B3T5"/>
<reference evidence="18 19" key="1">
    <citation type="journal article" date="2015" name="Nature">
        <title>rRNA introns, odd ribosomes, and small enigmatic genomes across a large radiation of phyla.</title>
        <authorList>
            <person name="Brown C.T."/>
            <person name="Hug L.A."/>
            <person name="Thomas B.C."/>
            <person name="Sharon I."/>
            <person name="Castelle C.J."/>
            <person name="Singh A."/>
            <person name="Wilkins M.J."/>
            <person name="Williams K.H."/>
            <person name="Banfield J.F."/>
        </authorList>
    </citation>
    <scope>NUCLEOTIDE SEQUENCE [LARGE SCALE GENOMIC DNA]</scope>
</reference>
<evidence type="ECO:0000259" key="17">
    <source>
        <dbReference type="PROSITE" id="PS50846"/>
    </source>
</evidence>
<dbReference type="STRING" id="1618337.UT28_C0001G0844"/>
<evidence type="ECO:0000256" key="12">
    <source>
        <dbReference type="ARBA" id="ARBA00022989"/>
    </source>
</evidence>
<keyword evidence="8" id="KW-0677">Repeat</keyword>
<dbReference type="PROSITE" id="PS01047">
    <property type="entry name" value="HMA_1"/>
    <property type="match status" value="1"/>
</dbReference>
<dbReference type="InterPro" id="IPR018303">
    <property type="entry name" value="ATPase_P-typ_P_site"/>
</dbReference>
<dbReference type="SFLD" id="SFLDF00027">
    <property type="entry name" value="p-type_atpase"/>
    <property type="match status" value="1"/>
</dbReference>
<dbReference type="Pfam" id="PF00122">
    <property type="entry name" value="E1-E2_ATPase"/>
    <property type="match status" value="1"/>
</dbReference>
<dbReference type="InterPro" id="IPR017969">
    <property type="entry name" value="Heavy-metal-associated_CS"/>
</dbReference>
<sequence length="781" mass="84839">MSNDKKIQINLSGMHCASCALIIEKEINKLPGIKQANVNFGAEKASIIYDEDSLKIEEITKTIKNAGYEAEIVDENMSGMDHMHHKEEAYETLRKKFIASLILSLPMLYFMLLDFFKWLPGSNLFPPYIGIISLVLATPVQFVIGKNFYKGTWSALRMKMFNMDSLIAIGTSVAYFYSLINYINYTISEHSLIGLEGMKIPDLYFETAAFLITFVILGKLLEAKAKGRTSQAIQKLITLQAKTARVVRDGETKDLPIEKVVVGDIIQVRPGEKIPVDGTITKGISAVDESMITGESIPVEKNMGDKVIGATINKQGSFEFRAEKVGSDTTLSQIIKLIEEAQGSKAPIQGFADRIAAYFVPIVIGIAVLTFLIWFFPLHAGLTFSLLAFTAVIVIACPCALGLATPTAIMVGTGKGAEHGVLIKGGEPLEAANTINTIIFDKTGTLTVGKPIVTDIIGQKENLQIAASLEHGSEHPLAGSILQKANEEKTDTKEVENFKAIAGHGIEGIIDGQKYYFGNRKLIADVAKLNLSKFDSELIRLEEEGKTAMILSSDKEVLGIIAVADTVKETSKKAVEKLKSMGMELYMITGDNQRTAQAIAKELGIDNVLAEVLPEDKAQEVKKLQNLGKNVAMVGDGINDAPALAQADLGIAMGSGTDVAIEAGGIVIIKNDLNDVVTAIELSRETFSKIKQNMFFALFYNVIGIPIAARVFIGLGLVLKPELAGLAMALSSVSVVSNSLLLKYFKPGRKNYISVIAPILMIIVFSFLFFEFARLSSNMGK</sequence>
<evidence type="ECO:0000256" key="8">
    <source>
        <dbReference type="ARBA" id="ARBA00022737"/>
    </source>
</evidence>
<dbReference type="InterPro" id="IPR027256">
    <property type="entry name" value="P-typ_ATPase_IB"/>
</dbReference>
<keyword evidence="9 16" id="KW-0547">Nucleotide-binding</keyword>
<keyword evidence="15 16" id="KW-0472">Membrane</keyword>
<evidence type="ECO:0000313" key="19">
    <source>
        <dbReference type="Proteomes" id="UP000035648"/>
    </source>
</evidence>
<evidence type="ECO:0000256" key="6">
    <source>
        <dbReference type="ARBA" id="ARBA00022692"/>
    </source>
</evidence>
<dbReference type="CDD" id="cd02094">
    <property type="entry name" value="P-type_ATPase_Cu-like"/>
    <property type="match status" value="1"/>
</dbReference>
<keyword evidence="6 16" id="KW-0812">Transmembrane</keyword>
<name>A0A0G4B3T5_9BACT</name>
<dbReference type="SUPFAM" id="SSF55008">
    <property type="entry name" value="HMA, heavy metal-associated domain"/>
    <property type="match status" value="1"/>
</dbReference>